<name>A0A484HJ92_9BACT</name>
<dbReference type="Pfam" id="PF01934">
    <property type="entry name" value="HepT-like"/>
    <property type="match status" value="1"/>
</dbReference>
<evidence type="ECO:0000313" key="6">
    <source>
        <dbReference type="EMBL" id="VEN75194.1"/>
    </source>
</evidence>
<dbReference type="EMBL" id="CAACVI010000050">
    <property type="protein sequence ID" value="VEN75194.1"/>
    <property type="molecule type" value="Genomic_DNA"/>
</dbReference>
<proteinExistence type="predicted"/>
<evidence type="ECO:0000256" key="4">
    <source>
        <dbReference type="ARBA" id="ARBA00022741"/>
    </source>
</evidence>
<dbReference type="InterPro" id="IPR051813">
    <property type="entry name" value="HepT_RNase_toxin"/>
</dbReference>
<evidence type="ECO:0000256" key="3">
    <source>
        <dbReference type="ARBA" id="ARBA00022722"/>
    </source>
</evidence>
<evidence type="ECO:0000256" key="5">
    <source>
        <dbReference type="ARBA" id="ARBA00022801"/>
    </source>
</evidence>
<keyword evidence="5" id="KW-0378">Hydrolase</keyword>
<dbReference type="InterPro" id="IPR008201">
    <property type="entry name" value="HepT-like"/>
</dbReference>
<dbReference type="GO" id="GO:0004540">
    <property type="term" value="F:RNA nuclease activity"/>
    <property type="evidence" value="ECO:0007669"/>
    <property type="project" value="InterPro"/>
</dbReference>
<dbReference type="PANTHER" id="PTHR34139:SF1">
    <property type="entry name" value="RNASE MJ1380-RELATED"/>
    <property type="match status" value="1"/>
</dbReference>
<protein>
    <submittedName>
        <fullName evidence="6">Antitoxin</fullName>
    </submittedName>
</protein>
<dbReference type="GO" id="GO:0016787">
    <property type="term" value="F:hydrolase activity"/>
    <property type="evidence" value="ECO:0007669"/>
    <property type="project" value="UniProtKB-KW"/>
</dbReference>
<keyword evidence="1" id="KW-0597">Phosphoprotein</keyword>
<dbReference type="AlphaFoldDB" id="A0A484HJ92"/>
<reference evidence="6" key="1">
    <citation type="submission" date="2019-01" db="EMBL/GenBank/DDBJ databases">
        <authorList>
            <consortium name="Genoscope - CEA"/>
            <person name="William W."/>
        </authorList>
    </citation>
    <scope>NUCLEOTIDE SEQUENCE</scope>
    <source>
        <strain evidence="6">CR-1</strain>
    </source>
</reference>
<sequence>MYDKELALEILKQIKGAIEKIQKRFKPLKSHEEFTHSDYGMEKLDAICMQLIAIGESLKNIDKITNNALLARYDQVEWKKVKGLRDVISHHYFDVNAEAIFKICDKQLAPLLNAIDQIIEDIA</sequence>
<keyword evidence="2" id="KW-1277">Toxin-antitoxin system</keyword>
<keyword evidence="3" id="KW-0540">Nuclease</keyword>
<accession>A0A484HJ92</accession>
<dbReference type="GO" id="GO:0110001">
    <property type="term" value="C:toxin-antitoxin complex"/>
    <property type="evidence" value="ECO:0007669"/>
    <property type="project" value="InterPro"/>
</dbReference>
<dbReference type="PANTHER" id="PTHR34139">
    <property type="entry name" value="UPF0331 PROTEIN MJ0127"/>
    <property type="match status" value="1"/>
</dbReference>
<keyword evidence="4" id="KW-0547">Nucleotide-binding</keyword>
<gene>
    <name evidence="6" type="ORF">EPICR_70035</name>
</gene>
<evidence type="ECO:0000256" key="2">
    <source>
        <dbReference type="ARBA" id="ARBA00022649"/>
    </source>
</evidence>
<organism evidence="6">
    <name type="scientific">uncultured Desulfobacteraceae bacterium</name>
    <dbReference type="NCBI Taxonomy" id="218296"/>
    <lineage>
        <taxon>Bacteria</taxon>
        <taxon>Pseudomonadati</taxon>
        <taxon>Thermodesulfobacteriota</taxon>
        <taxon>Desulfobacteria</taxon>
        <taxon>Desulfobacterales</taxon>
        <taxon>Desulfobacteraceae</taxon>
        <taxon>environmental samples</taxon>
    </lineage>
</organism>
<dbReference type="GO" id="GO:0000166">
    <property type="term" value="F:nucleotide binding"/>
    <property type="evidence" value="ECO:0007669"/>
    <property type="project" value="UniProtKB-KW"/>
</dbReference>
<evidence type="ECO:0000256" key="1">
    <source>
        <dbReference type="ARBA" id="ARBA00022553"/>
    </source>
</evidence>